<dbReference type="EMBL" id="VZPB01000020">
    <property type="protein sequence ID" value="KAB0582555.1"/>
    <property type="molecule type" value="Genomic_DNA"/>
</dbReference>
<gene>
    <name evidence="4" type="ORF">F7Q92_10285</name>
</gene>
<dbReference type="InterPro" id="IPR011006">
    <property type="entry name" value="CheY-like_superfamily"/>
</dbReference>
<evidence type="ECO:0000259" key="3">
    <source>
        <dbReference type="PROSITE" id="PS50110"/>
    </source>
</evidence>
<dbReference type="GO" id="GO:0000160">
    <property type="term" value="P:phosphorelay signal transduction system"/>
    <property type="evidence" value="ECO:0007669"/>
    <property type="project" value="InterPro"/>
</dbReference>
<keyword evidence="5" id="KW-1185">Reference proteome</keyword>
<feature type="domain" description="Response regulatory" evidence="3">
    <location>
        <begin position="3"/>
        <end position="120"/>
    </location>
</feature>
<proteinExistence type="predicted"/>
<dbReference type="PANTHER" id="PTHR44591:SF3">
    <property type="entry name" value="RESPONSE REGULATORY DOMAIN-CONTAINING PROTEIN"/>
    <property type="match status" value="1"/>
</dbReference>
<organism evidence="4 5">
    <name type="scientific">Ideonella dechloratans</name>
    <dbReference type="NCBI Taxonomy" id="36863"/>
    <lineage>
        <taxon>Bacteria</taxon>
        <taxon>Pseudomonadati</taxon>
        <taxon>Pseudomonadota</taxon>
        <taxon>Betaproteobacteria</taxon>
        <taxon>Burkholderiales</taxon>
        <taxon>Sphaerotilaceae</taxon>
        <taxon>Ideonella</taxon>
    </lineage>
</organism>
<dbReference type="RefSeq" id="WP_151124058.1">
    <property type="nucleotide sequence ID" value="NZ_CP088081.1"/>
</dbReference>
<accession>A0A643FCS0</accession>
<name>A0A643FCS0_IDEDE</name>
<dbReference type="Proteomes" id="UP000430120">
    <property type="component" value="Unassembled WGS sequence"/>
</dbReference>
<sequence>MPRLLLVDDEPSQLKALQRTLRGLCPDLHLDLALGAEEALAHVRARTHDVIVADLRMPGMDGLALLGEAARWQPLAVAMLLTGVADFGTAQRALNEAGVFRYLTKPWEPEMLRSQVRTALAEFQRRATQQAQATAWQAGQGQLTPQELERLRLEQEEPGLTHVEWADDGAVLMPALDADLSAPR</sequence>
<feature type="modified residue" description="4-aspartylphosphate" evidence="2">
    <location>
        <position position="54"/>
    </location>
</feature>
<comment type="caution">
    <text evidence="4">The sequence shown here is derived from an EMBL/GenBank/DDBJ whole genome shotgun (WGS) entry which is preliminary data.</text>
</comment>
<dbReference type="CDD" id="cd17569">
    <property type="entry name" value="REC_HupR-like"/>
    <property type="match status" value="1"/>
</dbReference>
<protein>
    <submittedName>
        <fullName evidence="4">Response regulator</fullName>
    </submittedName>
</protein>
<dbReference type="InterPro" id="IPR050595">
    <property type="entry name" value="Bact_response_regulator"/>
</dbReference>
<reference evidence="4 5" key="1">
    <citation type="submission" date="2019-09" db="EMBL/GenBank/DDBJ databases">
        <title>Draft genome sequences of 48 bacterial type strains from the CCUG.</title>
        <authorList>
            <person name="Tunovic T."/>
            <person name="Pineiro-Iglesias B."/>
            <person name="Unosson C."/>
            <person name="Inganas E."/>
            <person name="Ohlen M."/>
            <person name="Cardew S."/>
            <person name="Jensie-Markopoulos S."/>
            <person name="Salva-Serra F."/>
            <person name="Jaen-Luchoro D."/>
            <person name="Karlsson R."/>
            <person name="Svensson-Stadler L."/>
            <person name="Chun J."/>
            <person name="Moore E."/>
        </authorList>
    </citation>
    <scope>NUCLEOTIDE SEQUENCE [LARGE SCALE GENOMIC DNA]</scope>
    <source>
        <strain evidence="4 5">CCUG 30977</strain>
    </source>
</reference>
<keyword evidence="1 2" id="KW-0597">Phosphoprotein</keyword>
<dbReference type="SMART" id="SM00448">
    <property type="entry name" value="REC"/>
    <property type="match status" value="1"/>
</dbReference>
<dbReference type="OrthoDB" id="9763857at2"/>
<dbReference type="SUPFAM" id="SSF52172">
    <property type="entry name" value="CheY-like"/>
    <property type="match status" value="1"/>
</dbReference>
<evidence type="ECO:0000313" key="5">
    <source>
        <dbReference type="Proteomes" id="UP000430120"/>
    </source>
</evidence>
<evidence type="ECO:0000256" key="2">
    <source>
        <dbReference type="PROSITE-ProRule" id="PRU00169"/>
    </source>
</evidence>
<dbReference type="Gene3D" id="3.40.50.2300">
    <property type="match status" value="1"/>
</dbReference>
<dbReference type="PANTHER" id="PTHR44591">
    <property type="entry name" value="STRESS RESPONSE REGULATOR PROTEIN 1"/>
    <property type="match status" value="1"/>
</dbReference>
<evidence type="ECO:0000313" key="4">
    <source>
        <dbReference type="EMBL" id="KAB0582555.1"/>
    </source>
</evidence>
<dbReference type="AlphaFoldDB" id="A0A643FCS0"/>
<evidence type="ECO:0000256" key="1">
    <source>
        <dbReference type="ARBA" id="ARBA00022553"/>
    </source>
</evidence>
<dbReference type="Pfam" id="PF00072">
    <property type="entry name" value="Response_reg"/>
    <property type="match status" value="1"/>
</dbReference>
<dbReference type="InterPro" id="IPR001789">
    <property type="entry name" value="Sig_transdc_resp-reg_receiver"/>
</dbReference>
<dbReference type="PROSITE" id="PS50110">
    <property type="entry name" value="RESPONSE_REGULATORY"/>
    <property type="match status" value="1"/>
</dbReference>